<keyword evidence="1" id="KW-0472">Membrane</keyword>
<feature type="transmembrane region" description="Helical" evidence="1">
    <location>
        <begin position="305"/>
        <end position="325"/>
    </location>
</feature>
<dbReference type="STRING" id="1802074.A3J15_00690"/>
<evidence type="ECO:0000313" key="2">
    <source>
        <dbReference type="EMBL" id="OGK56901.1"/>
    </source>
</evidence>
<evidence type="ECO:0000313" key="3">
    <source>
        <dbReference type="Proteomes" id="UP000176376"/>
    </source>
</evidence>
<feature type="transmembrane region" description="Helical" evidence="1">
    <location>
        <begin position="12"/>
        <end position="29"/>
    </location>
</feature>
<feature type="transmembrane region" description="Helical" evidence="1">
    <location>
        <begin position="70"/>
        <end position="89"/>
    </location>
</feature>
<dbReference type="Proteomes" id="UP000176376">
    <property type="component" value="Unassembled WGS sequence"/>
</dbReference>
<accession>A0A1F7JMR5</accession>
<feature type="transmembrane region" description="Helical" evidence="1">
    <location>
        <begin position="204"/>
        <end position="229"/>
    </location>
</feature>
<organism evidence="2 3">
    <name type="scientific">Candidatus Roizmanbacteria bacterium RIFCSPLOWO2_02_FULL_38_10</name>
    <dbReference type="NCBI Taxonomy" id="1802074"/>
    <lineage>
        <taxon>Bacteria</taxon>
        <taxon>Candidatus Roizmaniibacteriota</taxon>
    </lineage>
</organism>
<feature type="transmembrane region" description="Helical" evidence="1">
    <location>
        <begin position="150"/>
        <end position="169"/>
    </location>
</feature>
<evidence type="ECO:0000256" key="1">
    <source>
        <dbReference type="SAM" id="Phobius"/>
    </source>
</evidence>
<dbReference type="AlphaFoldDB" id="A0A1F7JMR5"/>
<name>A0A1F7JMR5_9BACT</name>
<dbReference type="EMBL" id="MGAY01000019">
    <property type="protein sequence ID" value="OGK56901.1"/>
    <property type="molecule type" value="Genomic_DNA"/>
</dbReference>
<protein>
    <submittedName>
        <fullName evidence="2">Uncharacterized protein</fullName>
    </submittedName>
</protein>
<keyword evidence="1" id="KW-0812">Transmembrane</keyword>
<feature type="transmembrane region" description="Helical" evidence="1">
    <location>
        <begin position="332"/>
        <end position="349"/>
    </location>
</feature>
<feature type="transmembrane region" description="Helical" evidence="1">
    <location>
        <begin position="637"/>
        <end position="655"/>
    </location>
</feature>
<sequence>MKKKILQHKVIIIIILVGVIHRLIFALLFNHMFDFGSILALIKSVADTGDITAGFIVLKNNNILSQFFGKLFYQLGALWLYFLQFMHILDIRYIFDIKPYQNIESYMVGFNAWNPPLYQLIAIKLSQFFYDFIFLFFLVKIAKLIDIKKISLIFLFWAINPFMVFVSYAMYQSDLLMLVFFMGGVYFALRSLTDISNKNLKFKILAILFFSAGAVIKQVPILVIPFIIIIFSQSFLSFIGYAVIFIFFYQFLSQPWSMDYVLQRTFFLSSRESLAIFNFQLNGVSIFLFIYLSILFFILNRRELIIKKPFNLLILITLTLCGLYISENPELLYVNFNTWIMPFIILIALKDPKYSLLLFAPIIGFFKRNLIDNTFLSGALSETLGPSFIGSPSYLKLLQYTISPVLVGLLLNSIMIVIYIIYSIVLILDLIGKKVQFIGEMFLVQNYKKLIFVLFMSFYLIFGIDYLIKTNYTSIKSEPIQILDERTILRNNTIKFEIQNPNSFQLTALELSGRVTKVNNIDYLVVRLSDNSQILSEQRVMDYQLPDTPGEMLIFFNKAVTNKKIKVEIYKLRKNNDVEIQEMKKIDQTADSGKFNLDGNIKIKFSSNPLYVKLYRRIDYRTVTQTLAKHLNSKPKFFTAFSLILTFLTFFILILNKIKSSN</sequence>
<feature type="transmembrane region" description="Helical" evidence="1">
    <location>
        <begin position="450"/>
        <end position="468"/>
    </location>
</feature>
<gene>
    <name evidence="2" type="ORF">A3J15_00690</name>
</gene>
<feature type="transmembrane region" description="Helical" evidence="1">
    <location>
        <begin position="235"/>
        <end position="252"/>
    </location>
</feature>
<feature type="transmembrane region" description="Helical" evidence="1">
    <location>
        <begin position="273"/>
        <end position="299"/>
    </location>
</feature>
<keyword evidence="1" id="KW-1133">Transmembrane helix</keyword>
<feature type="transmembrane region" description="Helical" evidence="1">
    <location>
        <begin position="175"/>
        <end position="192"/>
    </location>
</feature>
<reference evidence="2 3" key="1">
    <citation type="journal article" date="2016" name="Nat. Commun.">
        <title>Thousands of microbial genomes shed light on interconnected biogeochemical processes in an aquifer system.</title>
        <authorList>
            <person name="Anantharaman K."/>
            <person name="Brown C.T."/>
            <person name="Hug L.A."/>
            <person name="Sharon I."/>
            <person name="Castelle C.J."/>
            <person name="Probst A.J."/>
            <person name="Thomas B.C."/>
            <person name="Singh A."/>
            <person name="Wilkins M.J."/>
            <person name="Karaoz U."/>
            <person name="Brodie E.L."/>
            <person name="Williams K.H."/>
            <person name="Hubbard S.S."/>
            <person name="Banfield J.F."/>
        </authorList>
    </citation>
    <scope>NUCLEOTIDE SEQUENCE [LARGE SCALE GENOMIC DNA]</scope>
</reference>
<comment type="caution">
    <text evidence="2">The sequence shown here is derived from an EMBL/GenBank/DDBJ whole genome shotgun (WGS) entry which is preliminary data.</text>
</comment>
<feature type="transmembrane region" description="Helical" evidence="1">
    <location>
        <begin position="117"/>
        <end position="138"/>
    </location>
</feature>
<proteinExistence type="predicted"/>
<feature type="transmembrane region" description="Helical" evidence="1">
    <location>
        <begin position="405"/>
        <end position="430"/>
    </location>
</feature>